<feature type="region of interest" description="Disordered" evidence="5">
    <location>
        <begin position="938"/>
        <end position="978"/>
    </location>
</feature>
<sequence length="1117" mass="122128">MDTCVSESMREDETARYDELLRAHCRSICQVTSAGLDKSPNSVLTSLAQLATCQTKTERSLISLFDESKQYIIAEATPSTSLLSVSSQENNADGLWLCGTHIPRTDGVCHYTLCSTEVTSAELPIVIVQDLAIDPRFASSPYRCSGSLARFYAAVPIRTPQGINIGVLCVINSTPGAEWKDEYSNVLRGLSQTIMDHLEGSLIKNTLKRSIAMGRGFQKFTNRKMLPDECISSISKTNPDAHNPHNWNNNQNNSNIRQAHGNPSSSTETTQLEIPKPQCQKLLSSNPYLRASFIVKEVLQVDHCSFFSVDSRELHIIRSSETESKSDISLDGLPLCPSAYHSDSGKQSSNTQLQLPCQLLGSSNNSTSSTAKDRGDISQVFLSHMLQQYPEGCIFDMESCHVSGLTSNYTADANLPHSKNNNETLGPAYEQRELLQAFPGARNITFIPIWDPLKGMVSIGGFAYSKAPRYQSDEGGELPFFRALGTLAASEACQIETLAADKAKSDVLGSISHELRSPLHGIMLGLELLNDSGLDAAQQNIAHLMETCCQTLLDTTEHLLDYSKVNQPVETDASHDGVSREVDPPQPLSQTVRLDEIAEDVVESVYAGYIYQHTSVENILSPSKCHLDTNFNPIKRLVPMQAVGINHSRQDNIGHEGPDGDVHVFLFYDPRCRWSFQTHPGAVRRIIMNLFGNSLKYTSRGVIKVTVTQAQLDGAPNQRMITLTVEDTGRGISQEFLRNSIFIPFSQEDQLSSGTGLGLSFVQRITSQLGGNVSITSQVGVGTRVAVSLPMLIDTSSTATDLLPRGLPDRQSTCHGLRMQLVSPIQNAGAAPHQEALSFNTLISDLCCEHLGMIMDTGSDVDKAAPDVLIVKNNATGDLLASGTPWPEAPLLVVCHNAFVVHKYESVYASAGRTRLQDFIAQPLSPRKLERAISRAVNLSAEPDESPPKLVEMPLPTPSDTASCSQPPTPSPSSMESPFNGSIPAGDYFQVPQFLLVEDNPINLKMLTCFMKKLQKPYCTAMNGEEAVSAYKKVNGQFKYILMDISMPVMDGLEATRQIRAFEQFNKITASTIFAITGLGSESAREEATRSGVDCFITKPVKLRELESMLSSQGVTI</sequence>
<dbReference type="InterPro" id="IPR036890">
    <property type="entry name" value="HATPase_C_sf"/>
</dbReference>
<dbReference type="PANTHER" id="PTHR43719:SF69">
    <property type="entry name" value="HISTIDINE KINASE G7"/>
    <property type="match status" value="1"/>
</dbReference>
<feature type="region of interest" description="Disordered" evidence="5">
    <location>
        <begin position="232"/>
        <end position="273"/>
    </location>
</feature>
<evidence type="ECO:0000313" key="9">
    <source>
        <dbReference type="Proteomes" id="UP000536711"/>
    </source>
</evidence>
<dbReference type="PROSITE" id="PS50110">
    <property type="entry name" value="RESPONSE_REGULATORY"/>
    <property type="match status" value="1"/>
</dbReference>
<dbReference type="PRINTS" id="PR00344">
    <property type="entry name" value="BCTRLSENSOR"/>
</dbReference>
<proteinExistence type="predicted"/>
<dbReference type="Proteomes" id="UP000536711">
    <property type="component" value="Unassembled WGS sequence"/>
</dbReference>
<dbReference type="PANTHER" id="PTHR43719">
    <property type="entry name" value="TWO-COMPONENT HISTIDINE KINASE"/>
    <property type="match status" value="1"/>
</dbReference>
<keyword evidence="3" id="KW-0418">Kinase</keyword>
<dbReference type="InterPro" id="IPR029016">
    <property type="entry name" value="GAF-like_dom_sf"/>
</dbReference>
<accession>A0A8H4NKR0</accession>
<dbReference type="SMART" id="SM00448">
    <property type="entry name" value="REC"/>
    <property type="match status" value="1"/>
</dbReference>
<dbReference type="SMART" id="SM00387">
    <property type="entry name" value="HATPase_c"/>
    <property type="match status" value="1"/>
</dbReference>
<evidence type="ECO:0000259" key="7">
    <source>
        <dbReference type="PROSITE" id="PS50110"/>
    </source>
</evidence>
<evidence type="ECO:0008006" key="10">
    <source>
        <dbReference type="Google" id="ProtNLM"/>
    </source>
</evidence>
<dbReference type="InterPro" id="IPR001789">
    <property type="entry name" value="Sig_transdc_resp-reg_receiver"/>
</dbReference>
<dbReference type="InterPro" id="IPR005467">
    <property type="entry name" value="His_kinase_dom"/>
</dbReference>
<dbReference type="InterPro" id="IPR004358">
    <property type="entry name" value="Sig_transdc_His_kin-like_C"/>
</dbReference>
<dbReference type="CDD" id="cd00082">
    <property type="entry name" value="HisKA"/>
    <property type="match status" value="1"/>
</dbReference>
<dbReference type="AlphaFoldDB" id="A0A8H4NKR0"/>
<dbReference type="Pfam" id="PF02518">
    <property type="entry name" value="HATPase_c"/>
    <property type="match status" value="1"/>
</dbReference>
<dbReference type="EMBL" id="JAADJF010000367">
    <property type="protein sequence ID" value="KAF4420541.1"/>
    <property type="molecule type" value="Genomic_DNA"/>
</dbReference>
<dbReference type="InterPro" id="IPR003661">
    <property type="entry name" value="HisK_dim/P_dom"/>
</dbReference>
<dbReference type="Gene3D" id="1.10.287.130">
    <property type="match status" value="1"/>
</dbReference>
<dbReference type="InterPro" id="IPR011006">
    <property type="entry name" value="CheY-like_superfamily"/>
</dbReference>
<evidence type="ECO:0000256" key="2">
    <source>
        <dbReference type="ARBA" id="ARBA00022679"/>
    </source>
</evidence>
<dbReference type="Gene3D" id="3.40.50.2300">
    <property type="match status" value="1"/>
</dbReference>
<gene>
    <name evidence="8" type="ORF">FACUT_11133</name>
</gene>
<name>A0A8H4NKR0_9HYPO</name>
<dbReference type="SUPFAM" id="SSF55781">
    <property type="entry name" value="GAF domain-like"/>
    <property type="match status" value="1"/>
</dbReference>
<feature type="domain" description="Response regulatory" evidence="7">
    <location>
        <begin position="993"/>
        <end position="1114"/>
    </location>
</feature>
<feature type="compositionally biased region" description="Low complexity" evidence="5">
    <location>
        <begin position="238"/>
        <end position="255"/>
    </location>
</feature>
<dbReference type="Gene3D" id="3.30.450.40">
    <property type="match status" value="1"/>
</dbReference>
<protein>
    <recommendedName>
        <fullName evidence="10">Histidine kinase</fullName>
    </recommendedName>
</protein>
<keyword evidence="9" id="KW-1185">Reference proteome</keyword>
<dbReference type="SUPFAM" id="SSF55874">
    <property type="entry name" value="ATPase domain of HSP90 chaperone/DNA topoisomerase II/histidine kinase"/>
    <property type="match status" value="1"/>
</dbReference>
<dbReference type="PROSITE" id="PS50109">
    <property type="entry name" value="HIS_KIN"/>
    <property type="match status" value="1"/>
</dbReference>
<dbReference type="GO" id="GO:0000155">
    <property type="term" value="F:phosphorelay sensor kinase activity"/>
    <property type="evidence" value="ECO:0007669"/>
    <property type="project" value="InterPro"/>
</dbReference>
<evidence type="ECO:0000259" key="6">
    <source>
        <dbReference type="PROSITE" id="PS50109"/>
    </source>
</evidence>
<dbReference type="Gene3D" id="3.30.565.10">
    <property type="entry name" value="Histidine kinase-like ATPase, C-terminal domain"/>
    <property type="match status" value="1"/>
</dbReference>
<dbReference type="CDD" id="cd17546">
    <property type="entry name" value="REC_hyHK_CKI1_RcsC-like"/>
    <property type="match status" value="1"/>
</dbReference>
<dbReference type="InterPro" id="IPR050956">
    <property type="entry name" value="2C_system_His_kinase"/>
</dbReference>
<feature type="domain" description="Histidine kinase" evidence="6">
    <location>
        <begin position="510"/>
        <end position="793"/>
    </location>
</feature>
<dbReference type="InterPro" id="IPR003594">
    <property type="entry name" value="HATPase_dom"/>
</dbReference>
<reference evidence="8 9" key="1">
    <citation type="submission" date="2020-01" db="EMBL/GenBank/DDBJ databases">
        <title>Identification and distribution of gene clusters putatively required for synthesis of sphingolipid metabolism inhibitors in phylogenetically diverse species of the filamentous fungus Fusarium.</title>
        <authorList>
            <person name="Kim H.-S."/>
            <person name="Busman M."/>
            <person name="Brown D.W."/>
            <person name="Divon H."/>
            <person name="Uhlig S."/>
            <person name="Proctor R.H."/>
        </authorList>
    </citation>
    <scope>NUCLEOTIDE SEQUENCE [LARGE SCALE GENOMIC DNA]</scope>
    <source>
        <strain evidence="8 9">NRRL 13308</strain>
    </source>
</reference>
<dbReference type="Pfam" id="PF00512">
    <property type="entry name" value="HisKA"/>
    <property type="match status" value="1"/>
</dbReference>
<keyword evidence="1 4" id="KW-0597">Phosphoprotein</keyword>
<keyword evidence="2" id="KW-0808">Transferase</keyword>
<evidence type="ECO:0000256" key="5">
    <source>
        <dbReference type="SAM" id="MobiDB-lite"/>
    </source>
</evidence>
<feature type="compositionally biased region" description="Polar residues" evidence="5">
    <location>
        <begin position="261"/>
        <end position="272"/>
    </location>
</feature>
<evidence type="ECO:0000256" key="1">
    <source>
        <dbReference type="ARBA" id="ARBA00022553"/>
    </source>
</evidence>
<dbReference type="SUPFAM" id="SSF52172">
    <property type="entry name" value="CheY-like"/>
    <property type="match status" value="1"/>
</dbReference>
<feature type="modified residue" description="4-aspartylphosphate" evidence="4">
    <location>
        <position position="1044"/>
    </location>
</feature>
<dbReference type="Pfam" id="PF00072">
    <property type="entry name" value="Response_reg"/>
    <property type="match status" value="1"/>
</dbReference>
<dbReference type="SMART" id="SM00065">
    <property type="entry name" value="GAF"/>
    <property type="match status" value="1"/>
</dbReference>
<dbReference type="SUPFAM" id="SSF47384">
    <property type="entry name" value="Homodimeric domain of signal transducing histidine kinase"/>
    <property type="match status" value="1"/>
</dbReference>
<dbReference type="OrthoDB" id="303614at2759"/>
<evidence type="ECO:0000256" key="4">
    <source>
        <dbReference type="PROSITE-ProRule" id="PRU00169"/>
    </source>
</evidence>
<dbReference type="InterPro" id="IPR036097">
    <property type="entry name" value="HisK_dim/P_sf"/>
</dbReference>
<evidence type="ECO:0000256" key="3">
    <source>
        <dbReference type="ARBA" id="ARBA00022777"/>
    </source>
</evidence>
<evidence type="ECO:0000313" key="8">
    <source>
        <dbReference type="EMBL" id="KAF4420541.1"/>
    </source>
</evidence>
<dbReference type="SMART" id="SM00388">
    <property type="entry name" value="HisKA"/>
    <property type="match status" value="1"/>
</dbReference>
<organism evidence="8 9">
    <name type="scientific">Fusarium acutatum</name>
    <dbReference type="NCBI Taxonomy" id="78861"/>
    <lineage>
        <taxon>Eukaryota</taxon>
        <taxon>Fungi</taxon>
        <taxon>Dikarya</taxon>
        <taxon>Ascomycota</taxon>
        <taxon>Pezizomycotina</taxon>
        <taxon>Sordariomycetes</taxon>
        <taxon>Hypocreomycetidae</taxon>
        <taxon>Hypocreales</taxon>
        <taxon>Nectriaceae</taxon>
        <taxon>Fusarium</taxon>
        <taxon>Fusarium fujikuroi species complex</taxon>
    </lineage>
</organism>
<comment type="caution">
    <text evidence="8">The sequence shown here is derived from an EMBL/GenBank/DDBJ whole genome shotgun (WGS) entry which is preliminary data.</text>
</comment>
<dbReference type="InterPro" id="IPR003018">
    <property type="entry name" value="GAF"/>
</dbReference>
<dbReference type="Pfam" id="PF01590">
    <property type="entry name" value="GAF"/>
    <property type="match status" value="1"/>
</dbReference>